<feature type="region of interest" description="Disordered" evidence="16">
    <location>
        <begin position="1"/>
        <end position="64"/>
    </location>
</feature>
<evidence type="ECO:0000256" key="4">
    <source>
        <dbReference type="ARBA" id="ARBA00008842"/>
    </source>
</evidence>
<keyword evidence="6" id="KW-1003">Cell membrane</keyword>
<dbReference type="Pfam" id="PF15409">
    <property type="entry name" value="PH_8"/>
    <property type="match status" value="1"/>
</dbReference>
<keyword evidence="15" id="KW-0175">Coiled coil</keyword>
<feature type="region of interest" description="Disordered" evidence="16">
    <location>
        <begin position="190"/>
        <end position="242"/>
    </location>
</feature>
<dbReference type="InterPro" id="IPR001849">
    <property type="entry name" value="PH_domain"/>
</dbReference>
<name>A0AAV2PKA3_MEGNR</name>
<dbReference type="GO" id="GO:0005634">
    <property type="term" value="C:nucleus"/>
    <property type="evidence" value="ECO:0007669"/>
    <property type="project" value="UniProtKB-ARBA"/>
</dbReference>
<keyword evidence="7" id="KW-0963">Cytoplasm</keyword>
<evidence type="ECO:0000313" key="18">
    <source>
        <dbReference type="EMBL" id="CAL4059841.1"/>
    </source>
</evidence>
<dbReference type="Gene3D" id="3.30.70.3490">
    <property type="match status" value="1"/>
</dbReference>
<evidence type="ECO:0000256" key="15">
    <source>
        <dbReference type="SAM" id="Coils"/>
    </source>
</evidence>
<dbReference type="GO" id="GO:0005789">
    <property type="term" value="C:endoplasmic reticulum membrane"/>
    <property type="evidence" value="ECO:0007669"/>
    <property type="project" value="UniProtKB-SubCell"/>
</dbReference>
<keyword evidence="11" id="KW-0446">Lipid-binding</keyword>
<feature type="region of interest" description="Disordered" evidence="16">
    <location>
        <begin position="354"/>
        <end position="419"/>
    </location>
</feature>
<dbReference type="FunFam" id="2.30.29.30:FF:000011">
    <property type="entry name" value="Oxysterol-binding protein"/>
    <property type="match status" value="1"/>
</dbReference>
<keyword evidence="12" id="KW-0472">Membrane</keyword>
<feature type="region of interest" description="Disordered" evidence="16">
    <location>
        <begin position="553"/>
        <end position="606"/>
    </location>
</feature>
<evidence type="ECO:0000256" key="8">
    <source>
        <dbReference type="ARBA" id="ARBA00022553"/>
    </source>
</evidence>
<feature type="compositionally biased region" description="Polar residues" evidence="16">
    <location>
        <begin position="34"/>
        <end position="46"/>
    </location>
</feature>
<dbReference type="Pfam" id="PF01237">
    <property type="entry name" value="Oxysterol_BP"/>
    <property type="match status" value="1"/>
</dbReference>
<evidence type="ECO:0000256" key="5">
    <source>
        <dbReference type="ARBA" id="ARBA00022448"/>
    </source>
</evidence>
<feature type="region of interest" description="Disordered" evidence="16">
    <location>
        <begin position="288"/>
        <end position="313"/>
    </location>
</feature>
<sequence length="981" mass="109288">MSSIRSSGMDIRNNKGSKHKKKGKPPQPPGSESDQSQDTNSLSAESQDAGRSPSASHKSTRRKKGEWEILEGLKEGQRFELVPQRFEGFLLKRRKWPLKGWHKRYFVLEKSILTYAKSVADLQKGKIHGRMDIGMSVISTKARRRRIDIDADTLIFHLKCKSREVYMQWVEQLKQHRLHKQHQILYSKDNAKITSPTSPSDDSPTDPHQNSGVNSLPASRPGSLPGTLGREGKSTGSSSLAGAMAGGGTLRSWLVDASSLDHLSKDLASAQQHVQQLTKLLDAIEHQDDLSHGEPTTPSTKSRRKFRLRKNKSHKVTASVGDIALDKIPTAASAKVVQDQDDAQMNTLQVEGNLTDLRPLSSSNPTLVLNNSNSQPSTGTVSNAVSRPLSYQDASTGSVGIPNTPSPTSHTSGSHPPILAPTISLTMEISSREDFTILAKEVVNEVNSMLQSIQTEREKLKQALDSESTLMANHNTTTIIAALRNSLNQSLQQNAELRGRLGRIHADSDLSEISLPPSISEMLHKSLHTSLSYESSSCFSASEYFDAADAFSDAGGSDTSSEASSDNSSFTSEASDAGTDAHTSAETEESGKWGTGRRTRLPAPRPQTEDFSLWNFLYKNIGKDLSKVSMPISLNEPLNMLQRLCEELEYSELLDKASGLDDPGERMVQVAAFAMSAYASSVYRAGHKPFNPILGETYEAIREDKGFRFVAEQVSHHPPISASYAKSNNFTYWQDARIKTKFWGRSMEFQPTGTVHLKLRGSLGMDGDDEYEWNKVTTCVHNLFGGGERWVDQYGEMIIKNKSANLTCKLSFVRASSWSSKRHEVFGNVTDADGQIIHNLFGKWTEALYCGHAPSAKVVWRPGTMPEDYHLYYGFTRFAMEMNELNQDESKFLPPTDTRLRPDQRSLEEGNLSGAAASKQQVEQMQRDKRKAREKAGEEYIPMWFRRVGCVGDNEEWVFTDEYWNKRKDPGFMNMTFEQLW</sequence>
<dbReference type="InterPro" id="IPR041680">
    <property type="entry name" value="PH_8"/>
</dbReference>
<feature type="compositionally biased region" description="Polar residues" evidence="16">
    <location>
        <begin position="360"/>
        <end position="385"/>
    </location>
</feature>
<organism evidence="18 19">
    <name type="scientific">Meganyctiphanes norvegica</name>
    <name type="common">Northern krill</name>
    <name type="synonym">Thysanopoda norvegica</name>
    <dbReference type="NCBI Taxonomy" id="48144"/>
    <lineage>
        <taxon>Eukaryota</taxon>
        <taxon>Metazoa</taxon>
        <taxon>Ecdysozoa</taxon>
        <taxon>Arthropoda</taxon>
        <taxon>Crustacea</taxon>
        <taxon>Multicrustacea</taxon>
        <taxon>Malacostraca</taxon>
        <taxon>Eumalacostraca</taxon>
        <taxon>Eucarida</taxon>
        <taxon>Euphausiacea</taxon>
        <taxon>Euphausiidae</taxon>
        <taxon>Meganyctiphanes</taxon>
    </lineage>
</organism>
<feature type="coiled-coil region" evidence="15">
    <location>
        <begin position="260"/>
        <end position="287"/>
    </location>
</feature>
<feature type="coiled-coil region" evidence="15">
    <location>
        <begin position="443"/>
        <end position="500"/>
    </location>
</feature>
<dbReference type="Gene3D" id="2.30.29.30">
    <property type="entry name" value="Pleckstrin-homology domain (PH domain)/Phosphotyrosine-binding domain (PTB)"/>
    <property type="match status" value="1"/>
</dbReference>
<keyword evidence="9" id="KW-0256">Endoplasmic reticulum</keyword>
<dbReference type="InterPro" id="IPR018494">
    <property type="entry name" value="Oxysterol-bd_CS"/>
</dbReference>
<proteinExistence type="inferred from homology"/>
<evidence type="ECO:0000256" key="10">
    <source>
        <dbReference type="ARBA" id="ARBA00023055"/>
    </source>
</evidence>
<dbReference type="Proteomes" id="UP001497623">
    <property type="component" value="Unassembled WGS sequence"/>
</dbReference>
<dbReference type="PANTHER" id="PTHR10972:SF203">
    <property type="entry name" value="OXYSTEROL-BINDING PROTEIN HOMOLOG 3"/>
    <property type="match status" value="1"/>
</dbReference>
<comment type="caution">
    <text evidence="18">The sequence shown here is derived from an EMBL/GenBank/DDBJ whole genome shotgun (WGS) entry which is preliminary data.</text>
</comment>
<evidence type="ECO:0000256" key="16">
    <source>
        <dbReference type="SAM" id="MobiDB-lite"/>
    </source>
</evidence>
<dbReference type="SUPFAM" id="SSF144000">
    <property type="entry name" value="Oxysterol-binding protein-like"/>
    <property type="match status" value="1"/>
</dbReference>
<dbReference type="InterPro" id="IPR000648">
    <property type="entry name" value="Oxysterol-bd"/>
</dbReference>
<evidence type="ECO:0000256" key="11">
    <source>
        <dbReference type="ARBA" id="ARBA00023121"/>
    </source>
</evidence>
<dbReference type="AlphaFoldDB" id="A0AAV2PKA3"/>
<evidence type="ECO:0000256" key="14">
    <source>
        <dbReference type="RuleBase" id="RU003845"/>
    </source>
</evidence>
<dbReference type="GO" id="GO:0005886">
    <property type="term" value="C:plasma membrane"/>
    <property type="evidence" value="ECO:0007669"/>
    <property type="project" value="UniProtKB-SubCell"/>
</dbReference>
<evidence type="ECO:0000256" key="12">
    <source>
        <dbReference type="ARBA" id="ARBA00023136"/>
    </source>
</evidence>
<feature type="compositionally biased region" description="Polar residues" evidence="16">
    <location>
        <begin position="208"/>
        <end position="217"/>
    </location>
</feature>
<evidence type="ECO:0000256" key="9">
    <source>
        <dbReference type="ARBA" id="ARBA00022824"/>
    </source>
</evidence>
<gene>
    <name evidence="18" type="ORF">MNOR_LOCUS884</name>
</gene>
<evidence type="ECO:0000256" key="13">
    <source>
        <dbReference type="RuleBase" id="RU003844"/>
    </source>
</evidence>
<dbReference type="SMART" id="SM00233">
    <property type="entry name" value="PH"/>
    <property type="match status" value="1"/>
</dbReference>
<evidence type="ECO:0000313" key="19">
    <source>
        <dbReference type="Proteomes" id="UP001497623"/>
    </source>
</evidence>
<dbReference type="GO" id="GO:0015485">
    <property type="term" value="F:cholesterol binding"/>
    <property type="evidence" value="ECO:0007669"/>
    <property type="project" value="TreeGrafter"/>
</dbReference>
<keyword evidence="19" id="KW-1185">Reference proteome</keyword>
<reference evidence="18 19" key="1">
    <citation type="submission" date="2024-05" db="EMBL/GenBank/DDBJ databases">
        <authorList>
            <person name="Wallberg A."/>
        </authorList>
    </citation>
    <scope>NUCLEOTIDE SEQUENCE [LARGE SCALE GENOMIC DNA]</scope>
</reference>
<protein>
    <recommendedName>
        <fullName evidence="14">Oxysterol-binding protein</fullName>
    </recommendedName>
</protein>
<feature type="compositionally biased region" description="Polar residues" evidence="16">
    <location>
        <begin position="392"/>
        <end position="403"/>
    </location>
</feature>
<dbReference type="GO" id="GO:0097038">
    <property type="term" value="C:perinuclear endoplasmic reticulum"/>
    <property type="evidence" value="ECO:0007669"/>
    <property type="project" value="TreeGrafter"/>
</dbReference>
<dbReference type="GO" id="GO:0120015">
    <property type="term" value="F:sterol transfer activity"/>
    <property type="evidence" value="ECO:0007669"/>
    <property type="project" value="UniProtKB-ARBA"/>
</dbReference>
<comment type="subcellular location">
    <subcellularLocation>
        <location evidence="1">Cell membrane</location>
    </subcellularLocation>
    <subcellularLocation>
        <location evidence="2">Cytoplasm</location>
        <location evidence="2">Cytosol</location>
    </subcellularLocation>
    <subcellularLocation>
        <location evidence="3">Endoplasmic reticulum membrane</location>
    </subcellularLocation>
</comment>
<dbReference type="GO" id="GO:0006699">
    <property type="term" value="P:bile acid biosynthetic process"/>
    <property type="evidence" value="ECO:0007669"/>
    <property type="project" value="UniProtKB-ARBA"/>
</dbReference>
<keyword evidence="8" id="KW-0597">Phosphoprotein</keyword>
<dbReference type="EMBL" id="CAXKWB010000210">
    <property type="protein sequence ID" value="CAL4059841.1"/>
    <property type="molecule type" value="Genomic_DNA"/>
</dbReference>
<dbReference type="GO" id="GO:0005829">
    <property type="term" value="C:cytosol"/>
    <property type="evidence" value="ECO:0007669"/>
    <property type="project" value="UniProtKB-SubCell"/>
</dbReference>
<dbReference type="PROSITE" id="PS01013">
    <property type="entry name" value="OSBP"/>
    <property type="match status" value="1"/>
</dbReference>
<feature type="domain" description="PH" evidence="17">
    <location>
        <begin position="83"/>
        <end position="178"/>
    </location>
</feature>
<feature type="compositionally biased region" description="Basic residues" evidence="16">
    <location>
        <begin position="301"/>
        <end position="313"/>
    </location>
</feature>
<dbReference type="CDD" id="cd13287">
    <property type="entry name" value="PH_ORP3_ORP6_ORP7"/>
    <property type="match status" value="1"/>
</dbReference>
<evidence type="ECO:0000256" key="7">
    <source>
        <dbReference type="ARBA" id="ARBA00022490"/>
    </source>
</evidence>
<evidence type="ECO:0000256" key="1">
    <source>
        <dbReference type="ARBA" id="ARBA00004236"/>
    </source>
</evidence>
<dbReference type="InterPro" id="IPR011993">
    <property type="entry name" value="PH-like_dom_sf"/>
</dbReference>
<evidence type="ECO:0000256" key="2">
    <source>
        <dbReference type="ARBA" id="ARBA00004514"/>
    </source>
</evidence>
<feature type="region of interest" description="Disordered" evidence="16">
    <location>
        <begin position="909"/>
        <end position="934"/>
    </location>
</feature>
<accession>A0AAV2PKA3</accession>
<feature type="compositionally biased region" description="Basic residues" evidence="16">
    <location>
        <begin position="15"/>
        <end position="24"/>
    </location>
</feature>
<dbReference type="PROSITE" id="PS50003">
    <property type="entry name" value="PH_DOMAIN"/>
    <property type="match status" value="1"/>
</dbReference>
<dbReference type="Gene3D" id="2.40.160.120">
    <property type="match status" value="1"/>
</dbReference>
<evidence type="ECO:0000256" key="6">
    <source>
        <dbReference type="ARBA" id="ARBA00022475"/>
    </source>
</evidence>
<dbReference type="PANTHER" id="PTHR10972">
    <property type="entry name" value="OXYSTEROL-BINDING PROTEIN-RELATED"/>
    <property type="match status" value="1"/>
</dbReference>
<dbReference type="InterPro" id="IPR037239">
    <property type="entry name" value="OSBP_sf"/>
</dbReference>
<dbReference type="FunFam" id="2.40.160.120:FF:000001">
    <property type="entry name" value="Oxysterol-binding protein"/>
    <property type="match status" value="1"/>
</dbReference>
<feature type="compositionally biased region" description="Low complexity" evidence="16">
    <location>
        <begin position="553"/>
        <end position="576"/>
    </location>
</feature>
<keyword evidence="5 14" id="KW-0813">Transport</keyword>
<keyword evidence="10 14" id="KW-0445">Lipid transport</keyword>
<comment type="similarity">
    <text evidence="4 13">Belongs to the OSBP family.</text>
</comment>
<feature type="compositionally biased region" description="Low complexity" evidence="16">
    <location>
        <begin position="406"/>
        <end position="417"/>
    </location>
</feature>
<evidence type="ECO:0000256" key="3">
    <source>
        <dbReference type="ARBA" id="ARBA00004586"/>
    </source>
</evidence>
<dbReference type="SUPFAM" id="SSF50729">
    <property type="entry name" value="PH domain-like"/>
    <property type="match status" value="1"/>
</dbReference>
<evidence type="ECO:0000259" key="17">
    <source>
        <dbReference type="PROSITE" id="PS50003"/>
    </source>
</evidence>